<gene>
    <name evidence="2" type="ORF">SY85_00625</name>
</gene>
<dbReference type="AlphaFoldDB" id="A0A172TQE0"/>
<dbReference type="SUPFAM" id="SSF141571">
    <property type="entry name" value="Pentapeptide repeat-like"/>
    <property type="match status" value="1"/>
</dbReference>
<feature type="transmembrane region" description="Helical" evidence="1">
    <location>
        <begin position="119"/>
        <end position="141"/>
    </location>
</feature>
<feature type="transmembrane region" description="Helical" evidence="1">
    <location>
        <begin position="180"/>
        <end position="207"/>
    </location>
</feature>
<dbReference type="OrthoDB" id="666996at2"/>
<name>A0A172TQE0_9BACT</name>
<reference evidence="3" key="1">
    <citation type="submission" date="2015-01" db="EMBL/GenBank/DDBJ databases">
        <title>Flavisolibacter sp./LCS9/ whole genome sequencing.</title>
        <authorList>
            <person name="Kim M.K."/>
            <person name="Srinivasan S."/>
            <person name="Lee J.-J."/>
        </authorList>
    </citation>
    <scope>NUCLEOTIDE SEQUENCE [LARGE SCALE GENOMIC DNA]</scope>
    <source>
        <strain evidence="3">LCS9</strain>
    </source>
</reference>
<feature type="transmembrane region" description="Helical" evidence="1">
    <location>
        <begin position="59"/>
        <end position="81"/>
    </location>
</feature>
<keyword evidence="1" id="KW-0472">Membrane</keyword>
<evidence type="ECO:0000256" key="1">
    <source>
        <dbReference type="SAM" id="Phobius"/>
    </source>
</evidence>
<dbReference type="PANTHER" id="PTHR14136:SF17">
    <property type="entry name" value="BTB_POZ DOMAIN-CONTAINING PROTEIN KCTD9"/>
    <property type="match status" value="1"/>
</dbReference>
<keyword evidence="3" id="KW-1185">Reference proteome</keyword>
<dbReference type="InterPro" id="IPR001646">
    <property type="entry name" value="5peptide_repeat"/>
</dbReference>
<feature type="transmembrane region" description="Helical" evidence="1">
    <location>
        <begin position="148"/>
        <end position="168"/>
    </location>
</feature>
<dbReference type="KEGG" id="fla:SY85_00625"/>
<dbReference type="RefSeq" id="WP_066401300.1">
    <property type="nucleotide sequence ID" value="NZ_CP011390.1"/>
</dbReference>
<feature type="transmembrane region" description="Helical" evidence="1">
    <location>
        <begin position="93"/>
        <end position="113"/>
    </location>
</feature>
<evidence type="ECO:0008006" key="4">
    <source>
        <dbReference type="Google" id="ProtNLM"/>
    </source>
</evidence>
<dbReference type="InterPro" id="IPR051082">
    <property type="entry name" value="Pentapeptide-BTB/POZ_domain"/>
</dbReference>
<dbReference type="Pfam" id="PF00805">
    <property type="entry name" value="Pentapeptide"/>
    <property type="match status" value="2"/>
</dbReference>
<reference evidence="2 3" key="2">
    <citation type="journal article" date="2016" name="Int. J. Syst. Evol. Microbiol.">
        <title>Flavisolibacter tropicus sp. nov., isolated from tropical soil.</title>
        <authorList>
            <person name="Lee J.J."/>
            <person name="Kang M.S."/>
            <person name="Kim G.S."/>
            <person name="Lee C.S."/>
            <person name="Lim S."/>
            <person name="Lee J."/>
            <person name="Roh S.H."/>
            <person name="Kang H."/>
            <person name="Ha J.M."/>
            <person name="Bae S."/>
            <person name="Jung H.Y."/>
            <person name="Kim M.K."/>
        </authorList>
    </citation>
    <scope>NUCLEOTIDE SEQUENCE [LARGE SCALE GENOMIC DNA]</scope>
    <source>
        <strain evidence="2 3">LCS9</strain>
    </source>
</reference>
<accession>A0A172TQE0</accession>
<protein>
    <recommendedName>
        <fullName evidence="4">Pentapeptide repeat-containing protein</fullName>
    </recommendedName>
</protein>
<keyword evidence="1" id="KW-1133">Transmembrane helix</keyword>
<organism evidence="2 3">
    <name type="scientific">Flavisolibacter tropicus</name>
    <dbReference type="NCBI Taxonomy" id="1492898"/>
    <lineage>
        <taxon>Bacteria</taxon>
        <taxon>Pseudomonadati</taxon>
        <taxon>Bacteroidota</taxon>
        <taxon>Chitinophagia</taxon>
        <taxon>Chitinophagales</taxon>
        <taxon>Chitinophagaceae</taxon>
        <taxon>Flavisolibacter</taxon>
    </lineage>
</organism>
<dbReference type="EMBL" id="CP011390">
    <property type="protein sequence ID" value="ANE49228.1"/>
    <property type="molecule type" value="Genomic_DNA"/>
</dbReference>
<evidence type="ECO:0000313" key="3">
    <source>
        <dbReference type="Proteomes" id="UP000077177"/>
    </source>
</evidence>
<dbReference type="PATRIC" id="fig|1492898.3.peg.135"/>
<proteinExistence type="predicted"/>
<sequence>MPRDYSYKNLQKAIFKNEDLSNARFIDSDLRGADFNGADLTGANFTHVKTGITPVNKTIIFFSALIISLLSGYVAMLAGHTIQVMLASTDNKIRIAGIFTTVLILLFIGFSLWKGVGRAIRQLVVPVIVVAFVIGIIAYVSGLGTGKGMLYLILSLLLVVVMFIVGTIARATAGTLSSTILFIIVAMGGATFGKSVGGGIGTVIMALSCVQISKRALSGAAGFESLRKVAHFITTRYGTSFQNARLREALFSRSVLHNADFSNADVSLVDWGDSKTQNCFLGDNLFNIKTQRHG</sequence>
<dbReference type="Gene3D" id="2.160.20.80">
    <property type="entry name" value="E3 ubiquitin-protein ligase SopA"/>
    <property type="match status" value="2"/>
</dbReference>
<dbReference type="Proteomes" id="UP000077177">
    <property type="component" value="Chromosome"/>
</dbReference>
<dbReference type="STRING" id="1492898.SY85_00625"/>
<dbReference type="PANTHER" id="PTHR14136">
    <property type="entry name" value="BTB_POZ DOMAIN-CONTAINING PROTEIN KCTD9"/>
    <property type="match status" value="1"/>
</dbReference>
<keyword evidence="1" id="KW-0812">Transmembrane</keyword>
<evidence type="ECO:0000313" key="2">
    <source>
        <dbReference type="EMBL" id="ANE49228.1"/>
    </source>
</evidence>